<evidence type="ECO:0000256" key="2">
    <source>
        <dbReference type="ARBA" id="ARBA00023015"/>
    </source>
</evidence>
<protein>
    <submittedName>
        <fullName evidence="7">Two-component system chemotaxis response regulator CheY</fullName>
    </submittedName>
</protein>
<keyword evidence="8" id="KW-1185">Reference proteome</keyword>
<evidence type="ECO:0000256" key="1">
    <source>
        <dbReference type="ARBA" id="ARBA00022553"/>
    </source>
</evidence>
<evidence type="ECO:0000256" key="4">
    <source>
        <dbReference type="PROSITE-ProRule" id="PRU00169"/>
    </source>
</evidence>
<feature type="domain" description="Response regulatory" evidence="6">
    <location>
        <begin position="15"/>
        <end position="134"/>
    </location>
</feature>
<evidence type="ECO:0000256" key="5">
    <source>
        <dbReference type="SAM" id="MobiDB-lite"/>
    </source>
</evidence>
<dbReference type="InterPro" id="IPR050595">
    <property type="entry name" value="Bact_response_regulator"/>
</dbReference>
<dbReference type="InterPro" id="IPR011006">
    <property type="entry name" value="CheY-like_superfamily"/>
</dbReference>
<feature type="modified residue" description="4-aspartylphosphate" evidence="4">
    <location>
        <position position="65"/>
    </location>
</feature>
<evidence type="ECO:0000256" key="3">
    <source>
        <dbReference type="ARBA" id="ARBA00023163"/>
    </source>
</evidence>
<keyword evidence="2" id="KW-0805">Transcription regulation</keyword>
<dbReference type="RefSeq" id="WP_145340664.1">
    <property type="nucleotide sequence ID" value="NZ_SMLY01000087.1"/>
</dbReference>
<keyword evidence="1 4" id="KW-0597">Phosphoprotein</keyword>
<dbReference type="AlphaFoldDB" id="A0A562THR4"/>
<evidence type="ECO:0000313" key="8">
    <source>
        <dbReference type="Proteomes" id="UP000320593"/>
    </source>
</evidence>
<accession>A0A562THR4</accession>
<gene>
    <name evidence="7" type="ORF">JM93_00730</name>
</gene>
<dbReference type="OrthoDB" id="8447276at2"/>
<evidence type="ECO:0000259" key="6">
    <source>
        <dbReference type="PROSITE" id="PS50110"/>
    </source>
</evidence>
<dbReference type="EMBL" id="VLLF01000001">
    <property type="protein sequence ID" value="TWI93175.1"/>
    <property type="molecule type" value="Genomic_DNA"/>
</dbReference>
<organism evidence="7 8">
    <name type="scientific">Roseibium hamelinense</name>
    <dbReference type="NCBI Taxonomy" id="150831"/>
    <lineage>
        <taxon>Bacteria</taxon>
        <taxon>Pseudomonadati</taxon>
        <taxon>Pseudomonadota</taxon>
        <taxon>Alphaproteobacteria</taxon>
        <taxon>Hyphomicrobiales</taxon>
        <taxon>Stappiaceae</taxon>
        <taxon>Roseibium</taxon>
    </lineage>
</organism>
<dbReference type="InterPro" id="IPR001789">
    <property type="entry name" value="Sig_transdc_resp-reg_receiver"/>
</dbReference>
<dbReference type="GO" id="GO:0000160">
    <property type="term" value="P:phosphorelay signal transduction system"/>
    <property type="evidence" value="ECO:0007669"/>
    <property type="project" value="InterPro"/>
</dbReference>
<dbReference type="Gene3D" id="3.40.50.2300">
    <property type="match status" value="1"/>
</dbReference>
<evidence type="ECO:0000313" key="7">
    <source>
        <dbReference type="EMBL" id="TWI93175.1"/>
    </source>
</evidence>
<dbReference type="PANTHER" id="PTHR44591:SF3">
    <property type="entry name" value="RESPONSE REGULATORY DOMAIN-CONTAINING PROTEIN"/>
    <property type="match status" value="1"/>
</dbReference>
<sequence length="233" mass="25942">MKFHTAYGLAIENMDIVVVEDSKPMQTILRSILLSFRVARVRVFDSVDEALDAMLTEPPNVILTDLRMEPTTGYQMLRMIRHRHMEPLCYVPLLFVTAHGTRALVDRALRSGAHHLLVKPVSPATLMKRLQWLARDDRPMVLENSGYYNIQGIGKMLDEQAARLQNLAAGRIQTQIAKQRVADGATPLEQSLAARAEGPDPDAKPEPPLVLPGKAGKIRQPGFAAVRSSTRTF</sequence>
<dbReference type="Pfam" id="PF00072">
    <property type="entry name" value="Response_reg"/>
    <property type="match status" value="1"/>
</dbReference>
<dbReference type="Proteomes" id="UP000320593">
    <property type="component" value="Unassembled WGS sequence"/>
</dbReference>
<dbReference type="CDD" id="cd00156">
    <property type="entry name" value="REC"/>
    <property type="match status" value="1"/>
</dbReference>
<dbReference type="SUPFAM" id="SSF52172">
    <property type="entry name" value="CheY-like"/>
    <property type="match status" value="1"/>
</dbReference>
<name>A0A562THR4_9HYPH</name>
<dbReference type="SMART" id="SM00448">
    <property type="entry name" value="REC"/>
    <property type="match status" value="1"/>
</dbReference>
<proteinExistence type="predicted"/>
<keyword evidence="3" id="KW-0804">Transcription</keyword>
<feature type="region of interest" description="Disordered" evidence="5">
    <location>
        <begin position="192"/>
        <end position="216"/>
    </location>
</feature>
<reference evidence="7 8" key="1">
    <citation type="submission" date="2019-07" db="EMBL/GenBank/DDBJ databases">
        <title>Genomic Encyclopedia of Archaeal and Bacterial Type Strains, Phase II (KMG-II): from individual species to whole genera.</title>
        <authorList>
            <person name="Goeker M."/>
        </authorList>
    </citation>
    <scope>NUCLEOTIDE SEQUENCE [LARGE SCALE GENOMIC DNA]</scope>
    <source>
        <strain evidence="7 8">ATCC BAA-252</strain>
    </source>
</reference>
<comment type="caution">
    <text evidence="7">The sequence shown here is derived from an EMBL/GenBank/DDBJ whole genome shotgun (WGS) entry which is preliminary data.</text>
</comment>
<dbReference type="PROSITE" id="PS50110">
    <property type="entry name" value="RESPONSE_REGULATORY"/>
    <property type="match status" value="1"/>
</dbReference>
<dbReference type="PANTHER" id="PTHR44591">
    <property type="entry name" value="STRESS RESPONSE REGULATOR PROTEIN 1"/>
    <property type="match status" value="1"/>
</dbReference>